<name>A0A8T1ZJQ9_9BRAS</name>
<sequence>MIYLHICMLHTFNLWFCNLTKPINTYGIKKLEAQTHIMHYTKPFVFSLNDKKNLPLSCSLLFSSSLIFSQSPFMFTNLMINRRLDSNNIEQNEKSSTKTKIKNIRVSPL</sequence>
<dbReference type="AlphaFoldDB" id="A0A8T1ZJQ9"/>
<reference evidence="2 3" key="1">
    <citation type="submission" date="2020-12" db="EMBL/GenBank/DDBJ databases">
        <title>Concerted genomic and epigenomic changes stabilize Arabidopsis allopolyploids.</title>
        <authorList>
            <person name="Chen Z."/>
        </authorList>
    </citation>
    <scope>NUCLEOTIDE SEQUENCE [LARGE SCALE GENOMIC DNA]</scope>
    <source>
        <strain evidence="2">Allo738</strain>
        <tissue evidence="2">Leaf</tissue>
    </source>
</reference>
<keyword evidence="3" id="KW-1185">Reference proteome</keyword>
<evidence type="ECO:0000256" key="1">
    <source>
        <dbReference type="SAM" id="MobiDB-lite"/>
    </source>
</evidence>
<evidence type="ECO:0000313" key="2">
    <source>
        <dbReference type="EMBL" id="KAG7559697.1"/>
    </source>
</evidence>
<dbReference type="EMBL" id="JAEFBK010000010">
    <property type="protein sequence ID" value="KAG7559697.1"/>
    <property type="molecule type" value="Genomic_DNA"/>
</dbReference>
<protein>
    <submittedName>
        <fullName evidence="2">Uncharacterized protein</fullName>
    </submittedName>
</protein>
<feature type="region of interest" description="Disordered" evidence="1">
    <location>
        <begin position="89"/>
        <end position="109"/>
    </location>
</feature>
<proteinExistence type="predicted"/>
<evidence type="ECO:0000313" key="3">
    <source>
        <dbReference type="Proteomes" id="UP000694240"/>
    </source>
</evidence>
<accession>A0A8T1ZJQ9</accession>
<dbReference type="Proteomes" id="UP000694240">
    <property type="component" value="Chromosome 10"/>
</dbReference>
<organism evidence="2 3">
    <name type="scientific">Arabidopsis thaliana x Arabidopsis arenosa</name>
    <dbReference type="NCBI Taxonomy" id="1240361"/>
    <lineage>
        <taxon>Eukaryota</taxon>
        <taxon>Viridiplantae</taxon>
        <taxon>Streptophyta</taxon>
        <taxon>Embryophyta</taxon>
        <taxon>Tracheophyta</taxon>
        <taxon>Spermatophyta</taxon>
        <taxon>Magnoliopsida</taxon>
        <taxon>eudicotyledons</taxon>
        <taxon>Gunneridae</taxon>
        <taxon>Pentapetalae</taxon>
        <taxon>rosids</taxon>
        <taxon>malvids</taxon>
        <taxon>Brassicales</taxon>
        <taxon>Brassicaceae</taxon>
        <taxon>Camelineae</taxon>
        <taxon>Arabidopsis</taxon>
    </lineage>
</organism>
<gene>
    <name evidence="2" type="ORF">ISN45_Aa05g012840</name>
</gene>
<comment type="caution">
    <text evidence="2">The sequence shown here is derived from an EMBL/GenBank/DDBJ whole genome shotgun (WGS) entry which is preliminary data.</text>
</comment>